<dbReference type="EMBL" id="JBJIAA010000011">
    <property type="protein sequence ID" value="MFL0251501.1"/>
    <property type="molecule type" value="Genomic_DNA"/>
</dbReference>
<name>A0ABW8TH52_9CLOT</name>
<accession>A0ABW8TH52</accession>
<reference evidence="1 2" key="1">
    <citation type="submission" date="2024-11" db="EMBL/GenBank/DDBJ databases">
        <authorList>
            <person name="Heng Y.C."/>
            <person name="Lim A.C.H."/>
            <person name="Lee J.K.Y."/>
            <person name="Kittelmann S."/>
        </authorList>
    </citation>
    <scope>NUCLEOTIDE SEQUENCE [LARGE SCALE GENOMIC DNA]</scope>
    <source>
        <strain evidence="1 2">WILCCON 0114</strain>
    </source>
</reference>
<protein>
    <submittedName>
        <fullName evidence="1">Uncharacterized protein</fullName>
    </submittedName>
</protein>
<keyword evidence="2" id="KW-1185">Reference proteome</keyword>
<dbReference type="Proteomes" id="UP001623592">
    <property type="component" value="Unassembled WGS sequence"/>
</dbReference>
<comment type="caution">
    <text evidence="1">The sequence shown here is derived from an EMBL/GenBank/DDBJ whole genome shotgun (WGS) entry which is preliminary data.</text>
</comment>
<sequence length="83" mass="9851">MGFKFKDNGIITRMPHIGDIVVKDRGEVKDNFIVIKEYKDYFLAVSQRLKFRECFSKASFALKELKIQRRENFIKEGAVKQYE</sequence>
<gene>
    <name evidence="1" type="ORF">ACJDT4_13855</name>
</gene>
<organism evidence="1 2">
    <name type="scientific">Clostridium neuense</name>
    <dbReference type="NCBI Taxonomy" id="1728934"/>
    <lineage>
        <taxon>Bacteria</taxon>
        <taxon>Bacillati</taxon>
        <taxon>Bacillota</taxon>
        <taxon>Clostridia</taxon>
        <taxon>Eubacteriales</taxon>
        <taxon>Clostridiaceae</taxon>
        <taxon>Clostridium</taxon>
    </lineage>
</organism>
<proteinExistence type="predicted"/>
<evidence type="ECO:0000313" key="2">
    <source>
        <dbReference type="Proteomes" id="UP001623592"/>
    </source>
</evidence>
<dbReference type="RefSeq" id="WP_406788155.1">
    <property type="nucleotide sequence ID" value="NZ_JBJIAA010000011.1"/>
</dbReference>
<evidence type="ECO:0000313" key="1">
    <source>
        <dbReference type="EMBL" id="MFL0251501.1"/>
    </source>
</evidence>